<dbReference type="EMBL" id="HBUF01156683">
    <property type="protein sequence ID" value="CAG6649279.1"/>
    <property type="molecule type" value="Transcribed_RNA"/>
</dbReference>
<feature type="region of interest" description="Disordered" evidence="1">
    <location>
        <begin position="19"/>
        <end position="57"/>
    </location>
</feature>
<accession>A0A8D8W8X2</accession>
<dbReference type="EMBL" id="HBUF01395088">
    <property type="protein sequence ID" value="CAG6735220.1"/>
    <property type="molecule type" value="Transcribed_RNA"/>
</dbReference>
<dbReference type="AlphaFoldDB" id="A0A8D8W8X2"/>
<sequence>MISYFETVTRCSSTLGVIGSTSNRRKNREITMPRQKRKSAAARKIKSRGKKTKNAPTRRRTLTMAVFSLQPSSSVIWTRAIYWRLCANRQTVASRHCLAGTIPLRMNLPLPLGMTRRLILLTRCWTKLTSRP</sequence>
<evidence type="ECO:0000313" key="2">
    <source>
        <dbReference type="EMBL" id="CAG6649265.1"/>
    </source>
</evidence>
<proteinExistence type="predicted"/>
<name>A0A8D8W8X2_9HEMI</name>
<dbReference type="EMBL" id="HBUF01156678">
    <property type="protein sequence ID" value="CAG6649268.1"/>
    <property type="molecule type" value="Transcribed_RNA"/>
</dbReference>
<dbReference type="EMBL" id="HBUF01156682">
    <property type="protein sequence ID" value="CAG6649277.1"/>
    <property type="molecule type" value="Transcribed_RNA"/>
</dbReference>
<dbReference type="EMBL" id="HBUF01156679">
    <property type="protein sequence ID" value="CAG6649270.1"/>
    <property type="molecule type" value="Transcribed_RNA"/>
</dbReference>
<protein>
    <submittedName>
        <fullName evidence="2">Uncharacterized protein</fullName>
    </submittedName>
</protein>
<feature type="compositionally biased region" description="Basic residues" evidence="1">
    <location>
        <begin position="34"/>
        <end position="57"/>
    </location>
</feature>
<dbReference type="EMBL" id="HBUF01395090">
    <property type="protein sequence ID" value="CAG6735224.1"/>
    <property type="molecule type" value="Transcribed_RNA"/>
</dbReference>
<reference evidence="2" key="1">
    <citation type="submission" date="2021-05" db="EMBL/GenBank/DDBJ databases">
        <authorList>
            <person name="Alioto T."/>
            <person name="Alioto T."/>
            <person name="Gomez Garrido J."/>
        </authorList>
    </citation>
    <scope>NUCLEOTIDE SEQUENCE</scope>
</reference>
<dbReference type="EMBL" id="HBUF01156681">
    <property type="protein sequence ID" value="CAG6649275.1"/>
    <property type="molecule type" value="Transcribed_RNA"/>
</dbReference>
<organism evidence="2">
    <name type="scientific">Cacopsylla melanoneura</name>
    <dbReference type="NCBI Taxonomy" id="428564"/>
    <lineage>
        <taxon>Eukaryota</taxon>
        <taxon>Metazoa</taxon>
        <taxon>Ecdysozoa</taxon>
        <taxon>Arthropoda</taxon>
        <taxon>Hexapoda</taxon>
        <taxon>Insecta</taxon>
        <taxon>Pterygota</taxon>
        <taxon>Neoptera</taxon>
        <taxon>Paraneoptera</taxon>
        <taxon>Hemiptera</taxon>
        <taxon>Sternorrhyncha</taxon>
        <taxon>Psylloidea</taxon>
        <taxon>Psyllidae</taxon>
        <taxon>Psyllinae</taxon>
        <taxon>Cacopsylla</taxon>
    </lineage>
</organism>
<dbReference type="EMBL" id="HBUF01156677">
    <property type="protein sequence ID" value="CAG6649265.1"/>
    <property type="molecule type" value="Transcribed_RNA"/>
</dbReference>
<evidence type="ECO:0000256" key="1">
    <source>
        <dbReference type="SAM" id="MobiDB-lite"/>
    </source>
</evidence>